<protein>
    <submittedName>
        <fullName evidence="4">Uncharacterized protein</fullName>
    </submittedName>
</protein>
<name>A0A0C3CFB3_OIDMZ</name>
<dbReference type="PANTHER" id="PTHR24126">
    <property type="entry name" value="ANKYRIN REPEAT, PH AND SEC7 DOMAIN CONTAINING PROTEIN SECG-RELATED"/>
    <property type="match status" value="1"/>
</dbReference>
<dbReference type="Proteomes" id="UP000054321">
    <property type="component" value="Unassembled WGS sequence"/>
</dbReference>
<feature type="repeat" description="ANK" evidence="3">
    <location>
        <begin position="248"/>
        <end position="280"/>
    </location>
</feature>
<reference evidence="4 5" key="1">
    <citation type="submission" date="2014-04" db="EMBL/GenBank/DDBJ databases">
        <authorList>
            <consortium name="DOE Joint Genome Institute"/>
            <person name="Kuo A."/>
            <person name="Martino E."/>
            <person name="Perotto S."/>
            <person name="Kohler A."/>
            <person name="Nagy L.G."/>
            <person name="Floudas D."/>
            <person name="Copeland A."/>
            <person name="Barry K.W."/>
            <person name="Cichocki N."/>
            <person name="Veneault-Fourrey C."/>
            <person name="LaButti K."/>
            <person name="Lindquist E.A."/>
            <person name="Lipzen A."/>
            <person name="Lundell T."/>
            <person name="Morin E."/>
            <person name="Murat C."/>
            <person name="Sun H."/>
            <person name="Tunlid A."/>
            <person name="Henrissat B."/>
            <person name="Grigoriev I.V."/>
            <person name="Hibbett D.S."/>
            <person name="Martin F."/>
            <person name="Nordberg H.P."/>
            <person name="Cantor M.N."/>
            <person name="Hua S.X."/>
        </authorList>
    </citation>
    <scope>NUCLEOTIDE SEQUENCE [LARGE SCALE GENOMIC DNA]</scope>
    <source>
        <strain evidence="4 5">Zn</strain>
    </source>
</reference>
<dbReference type="STRING" id="913774.A0A0C3CFB3"/>
<dbReference type="OrthoDB" id="3592408at2759"/>
<gene>
    <name evidence="4" type="ORF">OIDMADRAFT_181999</name>
</gene>
<dbReference type="InterPro" id="IPR036770">
    <property type="entry name" value="Ankyrin_rpt-contain_sf"/>
</dbReference>
<organism evidence="4 5">
    <name type="scientific">Oidiodendron maius (strain Zn)</name>
    <dbReference type="NCBI Taxonomy" id="913774"/>
    <lineage>
        <taxon>Eukaryota</taxon>
        <taxon>Fungi</taxon>
        <taxon>Dikarya</taxon>
        <taxon>Ascomycota</taxon>
        <taxon>Pezizomycotina</taxon>
        <taxon>Leotiomycetes</taxon>
        <taxon>Leotiomycetes incertae sedis</taxon>
        <taxon>Myxotrichaceae</taxon>
        <taxon>Oidiodendron</taxon>
    </lineage>
</organism>
<dbReference type="HOGENOM" id="CLU_990883_0_0_1"/>
<evidence type="ECO:0000256" key="3">
    <source>
        <dbReference type="PROSITE-ProRule" id="PRU00023"/>
    </source>
</evidence>
<dbReference type="InterPro" id="IPR002110">
    <property type="entry name" value="Ankyrin_rpt"/>
</dbReference>
<dbReference type="InParanoid" id="A0A0C3CFB3"/>
<proteinExistence type="predicted"/>
<keyword evidence="5" id="KW-1185">Reference proteome</keyword>
<dbReference type="EMBL" id="KN832881">
    <property type="protein sequence ID" value="KIM97608.1"/>
    <property type="molecule type" value="Genomic_DNA"/>
</dbReference>
<evidence type="ECO:0000256" key="2">
    <source>
        <dbReference type="ARBA" id="ARBA00023043"/>
    </source>
</evidence>
<evidence type="ECO:0000313" key="5">
    <source>
        <dbReference type="Proteomes" id="UP000054321"/>
    </source>
</evidence>
<dbReference type="Pfam" id="PF00023">
    <property type="entry name" value="Ank"/>
    <property type="match status" value="1"/>
</dbReference>
<evidence type="ECO:0000313" key="4">
    <source>
        <dbReference type="EMBL" id="KIM97608.1"/>
    </source>
</evidence>
<feature type="repeat" description="ANK" evidence="3">
    <location>
        <begin position="193"/>
        <end position="225"/>
    </location>
</feature>
<sequence length="307" mass="33588">MSASMDPFSATSSLTLPDNSAYKLRRVRVNRDLPTMSDLTSFQQLMSAEEDMQSPSPHRDSILLPSIASATELQDYNLVSYLLPKLSAKDTPEELVRLAIGAGVDMYKIYYSNSPTIIDYQWQGLGDVVCLCLARGNIDLLRYVLSIGADPGRSLDSIRWAYIFLPVEFASYGSCSEPPSALQLLIENGALVKGTYALQLAARFGKLEAIRVLLEAGANVDGLPETAFRTFHSRDGTKRDVGVDFHRVEGTALHLGVTGGSLEVVKLLIGHGADLEALDTNGHTAIMRAREAGHLKIVEFLEEQKNK</sequence>
<dbReference type="SMART" id="SM00248">
    <property type="entry name" value="ANK"/>
    <property type="match status" value="4"/>
</dbReference>
<dbReference type="Gene3D" id="1.25.40.20">
    <property type="entry name" value="Ankyrin repeat-containing domain"/>
    <property type="match status" value="1"/>
</dbReference>
<dbReference type="Pfam" id="PF12796">
    <property type="entry name" value="Ank_2"/>
    <property type="match status" value="1"/>
</dbReference>
<dbReference type="PROSITE" id="PS50088">
    <property type="entry name" value="ANK_REPEAT"/>
    <property type="match status" value="2"/>
</dbReference>
<accession>A0A0C3CFB3</accession>
<evidence type="ECO:0000256" key="1">
    <source>
        <dbReference type="ARBA" id="ARBA00022737"/>
    </source>
</evidence>
<dbReference type="PROSITE" id="PS50297">
    <property type="entry name" value="ANK_REP_REGION"/>
    <property type="match status" value="2"/>
</dbReference>
<dbReference type="AlphaFoldDB" id="A0A0C3CFB3"/>
<keyword evidence="2 3" id="KW-0040">ANK repeat</keyword>
<reference evidence="5" key="2">
    <citation type="submission" date="2015-01" db="EMBL/GenBank/DDBJ databases">
        <title>Evolutionary Origins and Diversification of the Mycorrhizal Mutualists.</title>
        <authorList>
            <consortium name="DOE Joint Genome Institute"/>
            <consortium name="Mycorrhizal Genomics Consortium"/>
            <person name="Kohler A."/>
            <person name="Kuo A."/>
            <person name="Nagy L.G."/>
            <person name="Floudas D."/>
            <person name="Copeland A."/>
            <person name="Barry K.W."/>
            <person name="Cichocki N."/>
            <person name="Veneault-Fourrey C."/>
            <person name="LaButti K."/>
            <person name="Lindquist E.A."/>
            <person name="Lipzen A."/>
            <person name="Lundell T."/>
            <person name="Morin E."/>
            <person name="Murat C."/>
            <person name="Riley R."/>
            <person name="Ohm R."/>
            <person name="Sun H."/>
            <person name="Tunlid A."/>
            <person name="Henrissat B."/>
            <person name="Grigoriev I.V."/>
            <person name="Hibbett D.S."/>
            <person name="Martin F."/>
        </authorList>
    </citation>
    <scope>NUCLEOTIDE SEQUENCE [LARGE SCALE GENOMIC DNA]</scope>
    <source>
        <strain evidence="5">Zn</strain>
    </source>
</reference>
<keyword evidence="1" id="KW-0677">Repeat</keyword>
<dbReference type="SUPFAM" id="SSF48403">
    <property type="entry name" value="Ankyrin repeat"/>
    <property type="match status" value="1"/>
</dbReference>